<dbReference type="Proteomes" id="UP000006062">
    <property type="component" value="Chromosome"/>
</dbReference>
<dbReference type="GO" id="GO:0005829">
    <property type="term" value="C:cytosol"/>
    <property type="evidence" value="ECO:0007669"/>
    <property type="project" value="TreeGrafter"/>
</dbReference>
<evidence type="ECO:0000256" key="4">
    <source>
        <dbReference type="ARBA" id="ARBA00023015"/>
    </source>
</evidence>
<keyword evidence="10" id="KW-1185">Reference proteome</keyword>
<gene>
    <name evidence="6" type="primary">nusB</name>
    <name evidence="9" type="ordered locus">Thivi_1036</name>
</gene>
<dbReference type="InterPro" id="IPR011605">
    <property type="entry name" value="NusB_fam"/>
</dbReference>
<dbReference type="Pfam" id="PF01029">
    <property type="entry name" value="NusB"/>
    <property type="match status" value="1"/>
</dbReference>
<sequence length="183" mass="20451">MTNTDKVSPRSQARRYAALALYQWRLTGEDPMSIKRHLLDDPEWLDAVAMSLSGADDDATPDPKQRFKFNLELLEQLLTGVPARIKEIDAQLDRFLDRPITQVDPVELAILRLGAFEILFSDSIPNRVAINEAIELTKLLGAHEGHRYVNGVLDKIARHHAVAMKSEPLQTTPSASEEPTSDA</sequence>
<dbReference type="SUPFAM" id="SSF48013">
    <property type="entry name" value="NusB-like"/>
    <property type="match status" value="1"/>
</dbReference>
<proteinExistence type="inferred from homology"/>
<reference evidence="9 10" key="1">
    <citation type="submission" date="2012-06" db="EMBL/GenBank/DDBJ databases">
        <title>Complete sequence of Thiocystis violascens DSM 198.</title>
        <authorList>
            <consortium name="US DOE Joint Genome Institute"/>
            <person name="Lucas S."/>
            <person name="Han J."/>
            <person name="Lapidus A."/>
            <person name="Cheng J.-F."/>
            <person name="Goodwin L."/>
            <person name="Pitluck S."/>
            <person name="Peters L."/>
            <person name="Ovchinnikova G."/>
            <person name="Teshima H."/>
            <person name="Detter J.C."/>
            <person name="Han C."/>
            <person name="Tapia R."/>
            <person name="Land M."/>
            <person name="Hauser L."/>
            <person name="Kyrpides N."/>
            <person name="Ivanova N."/>
            <person name="Pagani I."/>
            <person name="Vogl K."/>
            <person name="Liu Z."/>
            <person name="Frigaard N.-U."/>
            <person name="Bryant D."/>
            <person name="Woyke T."/>
        </authorList>
    </citation>
    <scope>NUCLEOTIDE SEQUENCE [LARGE SCALE GENOMIC DNA]</scope>
    <source>
        <strain evidence="10">ATCC 17096 / DSM 198 / 6111</strain>
    </source>
</reference>
<dbReference type="KEGG" id="tvi:Thivi_1036"/>
<accession>I3Y7U9</accession>
<keyword evidence="2 6" id="KW-0889">Transcription antitermination</keyword>
<evidence type="ECO:0000256" key="3">
    <source>
        <dbReference type="ARBA" id="ARBA00022884"/>
    </source>
</evidence>
<dbReference type="RefSeq" id="WP_014777552.1">
    <property type="nucleotide sequence ID" value="NC_018012.1"/>
</dbReference>
<feature type="region of interest" description="Disordered" evidence="7">
    <location>
        <begin position="164"/>
        <end position="183"/>
    </location>
</feature>
<dbReference type="eggNOG" id="COG0781">
    <property type="taxonomic scope" value="Bacteria"/>
</dbReference>
<dbReference type="HAMAP" id="MF_00073">
    <property type="entry name" value="NusB"/>
    <property type="match status" value="1"/>
</dbReference>
<dbReference type="GO" id="GO:0031564">
    <property type="term" value="P:transcription antitermination"/>
    <property type="evidence" value="ECO:0007669"/>
    <property type="project" value="UniProtKB-KW"/>
</dbReference>
<evidence type="ECO:0000256" key="6">
    <source>
        <dbReference type="HAMAP-Rule" id="MF_00073"/>
    </source>
</evidence>
<keyword evidence="3 6" id="KW-0694">RNA-binding</keyword>
<feature type="domain" description="NusB/RsmB/TIM44" evidence="8">
    <location>
        <begin position="12"/>
        <end position="158"/>
    </location>
</feature>
<dbReference type="PANTHER" id="PTHR11078">
    <property type="entry name" value="N UTILIZATION SUBSTANCE PROTEIN B-RELATED"/>
    <property type="match status" value="1"/>
</dbReference>
<evidence type="ECO:0000256" key="7">
    <source>
        <dbReference type="SAM" id="MobiDB-lite"/>
    </source>
</evidence>
<evidence type="ECO:0000256" key="2">
    <source>
        <dbReference type="ARBA" id="ARBA00022814"/>
    </source>
</evidence>
<dbReference type="HOGENOM" id="CLU_087843_4_1_6"/>
<dbReference type="GO" id="GO:0003723">
    <property type="term" value="F:RNA binding"/>
    <property type="evidence" value="ECO:0007669"/>
    <property type="project" value="UniProtKB-UniRule"/>
</dbReference>
<dbReference type="GO" id="GO:0006353">
    <property type="term" value="P:DNA-templated transcription termination"/>
    <property type="evidence" value="ECO:0007669"/>
    <property type="project" value="UniProtKB-UniRule"/>
</dbReference>
<dbReference type="Gene3D" id="1.10.940.10">
    <property type="entry name" value="NusB-like"/>
    <property type="match status" value="1"/>
</dbReference>
<dbReference type="PANTHER" id="PTHR11078:SF3">
    <property type="entry name" value="ANTITERMINATION NUSB DOMAIN-CONTAINING PROTEIN"/>
    <property type="match status" value="1"/>
</dbReference>
<dbReference type="NCBIfam" id="TIGR01951">
    <property type="entry name" value="nusB"/>
    <property type="match status" value="1"/>
</dbReference>
<evidence type="ECO:0000259" key="8">
    <source>
        <dbReference type="Pfam" id="PF01029"/>
    </source>
</evidence>
<comment type="similarity">
    <text evidence="1 6">Belongs to the NusB family.</text>
</comment>
<dbReference type="EMBL" id="CP003154">
    <property type="protein sequence ID" value="AFL73067.1"/>
    <property type="molecule type" value="Genomic_DNA"/>
</dbReference>
<dbReference type="InterPro" id="IPR006027">
    <property type="entry name" value="NusB_RsmB_TIM44"/>
</dbReference>
<evidence type="ECO:0000313" key="9">
    <source>
        <dbReference type="EMBL" id="AFL73067.1"/>
    </source>
</evidence>
<evidence type="ECO:0000256" key="1">
    <source>
        <dbReference type="ARBA" id="ARBA00005952"/>
    </source>
</evidence>
<organism evidence="9 10">
    <name type="scientific">Thiocystis violascens (strain ATCC 17096 / DSM 198 / 6111)</name>
    <name type="common">Chromatium violascens</name>
    <dbReference type="NCBI Taxonomy" id="765911"/>
    <lineage>
        <taxon>Bacteria</taxon>
        <taxon>Pseudomonadati</taxon>
        <taxon>Pseudomonadota</taxon>
        <taxon>Gammaproteobacteria</taxon>
        <taxon>Chromatiales</taxon>
        <taxon>Chromatiaceae</taxon>
        <taxon>Thiocystis</taxon>
    </lineage>
</organism>
<keyword evidence="5 6" id="KW-0804">Transcription</keyword>
<comment type="function">
    <text evidence="6">Involved in transcription antitermination. Required for transcription of ribosomal RNA (rRNA) genes. Binds specifically to the boxA antiterminator sequence of the ribosomal RNA (rrn) operons.</text>
</comment>
<evidence type="ECO:0000256" key="5">
    <source>
        <dbReference type="ARBA" id="ARBA00023163"/>
    </source>
</evidence>
<keyword evidence="4 6" id="KW-0805">Transcription regulation</keyword>
<feature type="compositionally biased region" description="Polar residues" evidence="7">
    <location>
        <begin position="168"/>
        <end position="183"/>
    </location>
</feature>
<dbReference type="OrthoDB" id="9789556at2"/>
<name>I3Y7U9_THIV6</name>
<protein>
    <recommendedName>
        <fullName evidence="6">Transcription antitermination protein NusB</fullName>
    </recommendedName>
    <alternativeName>
        <fullName evidence="6">Antitermination factor NusB</fullName>
    </alternativeName>
</protein>
<dbReference type="STRING" id="765911.Thivi_1036"/>
<evidence type="ECO:0000313" key="10">
    <source>
        <dbReference type="Proteomes" id="UP000006062"/>
    </source>
</evidence>
<dbReference type="InterPro" id="IPR035926">
    <property type="entry name" value="NusB-like_sf"/>
</dbReference>
<dbReference type="AlphaFoldDB" id="I3Y7U9"/>